<evidence type="ECO:0000256" key="6">
    <source>
        <dbReference type="SAM" id="Phobius"/>
    </source>
</evidence>
<dbReference type="InterPro" id="IPR044770">
    <property type="entry name" value="MFS_spinster-like"/>
</dbReference>
<comment type="subcellular location">
    <subcellularLocation>
        <location evidence="1">Membrane</location>
        <topology evidence="1">Multi-pass membrane protein</topology>
    </subcellularLocation>
</comment>
<feature type="transmembrane region" description="Helical" evidence="6">
    <location>
        <begin position="131"/>
        <end position="154"/>
    </location>
</feature>
<dbReference type="PANTHER" id="PTHR23505:SF79">
    <property type="entry name" value="PROTEIN SPINSTER"/>
    <property type="match status" value="1"/>
</dbReference>
<evidence type="ECO:0000313" key="9">
    <source>
        <dbReference type="Proteomes" id="UP000282971"/>
    </source>
</evidence>
<evidence type="ECO:0000256" key="1">
    <source>
        <dbReference type="ARBA" id="ARBA00004141"/>
    </source>
</evidence>
<organism evidence="8 9">
    <name type="scientific">Sphingomonas crocodyli</name>
    <dbReference type="NCBI Taxonomy" id="1979270"/>
    <lineage>
        <taxon>Bacteria</taxon>
        <taxon>Pseudomonadati</taxon>
        <taxon>Pseudomonadota</taxon>
        <taxon>Alphaproteobacteria</taxon>
        <taxon>Sphingomonadales</taxon>
        <taxon>Sphingomonadaceae</taxon>
        <taxon>Sphingomonas</taxon>
    </lineage>
</organism>
<keyword evidence="4 6" id="KW-1133">Transmembrane helix</keyword>
<dbReference type="InterPro" id="IPR020846">
    <property type="entry name" value="MFS_dom"/>
</dbReference>
<feature type="transmembrane region" description="Helical" evidence="6">
    <location>
        <begin position="298"/>
        <end position="317"/>
    </location>
</feature>
<comment type="caution">
    <text evidence="8">The sequence shown here is derived from an EMBL/GenBank/DDBJ whole genome shotgun (WGS) entry which is preliminary data.</text>
</comment>
<feature type="domain" description="Major facilitator superfamily (MFS) profile" evidence="7">
    <location>
        <begin position="1"/>
        <end position="419"/>
    </location>
</feature>
<feature type="transmembrane region" description="Helical" evidence="6">
    <location>
        <begin position="361"/>
        <end position="382"/>
    </location>
</feature>
<dbReference type="Gene3D" id="1.20.1250.20">
    <property type="entry name" value="MFS general substrate transporter like domains"/>
    <property type="match status" value="2"/>
</dbReference>
<dbReference type="AlphaFoldDB" id="A0A437MBN3"/>
<feature type="transmembrane region" description="Helical" evidence="6">
    <location>
        <begin position="174"/>
        <end position="195"/>
    </location>
</feature>
<dbReference type="OrthoDB" id="7400989at2"/>
<dbReference type="SUPFAM" id="SSF103473">
    <property type="entry name" value="MFS general substrate transporter"/>
    <property type="match status" value="1"/>
</dbReference>
<keyword evidence="5 6" id="KW-0472">Membrane</keyword>
<feature type="transmembrane region" description="Helical" evidence="6">
    <location>
        <begin position="72"/>
        <end position="92"/>
    </location>
</feature>
<accession>A0A437MBN3</accession>
<evidence type="ECO:0000256" key="2">
    <source>
        <dbReference type="ARBA" id="ARBA00022448"/>
    </source>
</evidence>
<dbReference type="InterPro" id="IPR036259">
    <property type="entry name" value="MFS_trans_sf"/>
</dbReference>
<dbReference type="EMBL" id="SACN01000001">
    <property type="protein sequence ID" value="RVT95061.1"/>
    <property type="molecule type" value="Genomic_DNA"/>
</dbReference>
<feature type="transmembrane region" description="Helical" evidence="6">
    <location>
        <begin position="323"/>
        <end position="340"/>
    </location>
</feature>
<dbReference type="Pfam" id="PF07690">
    <property type="entry name" value="MFS_1"/>
    <property type="match status" value="1"/>
</dbReference>
<feature type="transmembrane region" description="Helical" evidence="6">
    <location>
        <begin position="98"/>
        <end position="119"/>
    </location>
</feature>
<keyword evidence="2" id="KW-0813">Transport</keyword>
<keyword evidence="9" id="KW-1185">Reference proteome</keyword>
<evidence type="ECO:0000256" key="4">
    <source>
        <dbReference type="ARBA" id="ARBA00022989"/>
    </source>
</evidence>
<feature type="transmembrane region" description="Helical" evidence="6">
    <location>
        <begin position="264"/>
        <end position="286"/>
    </location>
</feature>
<dbReference type="GO" id="GO:0022857">
    <property type="term" value="F:transmembrane transporter activity"/>
    <property type="evidence" value="ECO:0007669"/>
    <property type="project" value="InterPro"/>
</dbReference>
<protein>
    <submittedName>
        <fullName evidence="8">MFS transporter</fullName>
    </submittedName>
</protein>
<feature type="transmembrane region" description="Helical" evidence="6">
    <location>
        <begin position="228"/>
        <end position="249"/>
    </location>
</feature>
<gene>
    <name evidence="8" type="ORF">EOD43_05125</name>
</gene>
<evidence type="ECO:0000259" key="7">
    <source>
        <dbReference type="PROSITE" id="PS50850"/>
    </source>
</evidence>
<feature type="transmembrane region" description="Helical" evidence="6">
    <location>
        <begin position="45"/>
        <end position="65"/>
    </location>
</feature>
<evidence type="ECO:0000256" key="5">
    <source>
        <dbReference type="ARBA" id="ARBA00023136"/>
    </source>
</evidence>
<sequence length="431" mass="45843">MLAWLSVAILFILYIRSLADRYLIALVVDPIKQGVGLTDFEISLLQGPAFAVLYCLFAIPVGLALDRYSRRWVLFFSVIVWSIGAAGCGFASTFLALAVARALVGGGESGFSTGAYSIIGDSFPPDRLSLAMSIFVMGAIMGAGIVFLLGGPFVEFVLAGGVASWPFMSHFAPWQQAFVLTGVPGIAMAFLVLLVTEPRRIVRATPTGAGSEGYGEALRFLGEHKRMFAAILIGFGLAYTSTIALQLWLPAYFVRVHGWTPSRIGIVLGIAQLVAAMSLPIHGWIVDRLYKAGRRDAPLVWCTLSICIAVPCAIVALLSDNPWVTVVMFSIYVAFMLATGSMGPASTQVVTPPALRGRLSAIYVLATGLIGMSLGPALVGFFTDQVFGSPAAVGTSLIVVVLAMLIPAALLFIAGREQMRQLLTQETPAQA</sequence>
<keyword evidence="3 6" id="KW-0812">Transmembrane</keyword>
<dbReference type="Proteomes" id="UP000282971">
    <property type="component" value="Unassembled WGS sequence"/>
</dbReference>
<dbReference type="PROSITE" id="PS50850">
    <property type="entry name" value="MFS"/>
    <property type="match status" value="1"/>
</dbReference>
<evidence type="ECO:0000313" key="8">
    <source>
        <dbReference type="EMBL" id="RVT95061.1"/>
    </source>
</evidence>
<proteinExistence type="predicted"/>
<name>A0A437MBN3_9SPHN</name>
<dbReference type="PANTHER" id="PTHR23505">
    <property type="entry name" value="SPINSTER"/>
    <property type="match status" value="1"/>
</dbReference>
<evidence type="ECO:0000256" key="3">
    <source>
        <dbReference type="ARBA" id="ARBA00022692"/>
    </source>
</evidence>
<dbReference type="InterPro" id="IPR011701">
    <property type="entry name" value="MFS"/>
</dbReference>
<reference evidence="8 9" key="1">
    <citation type="submission" date="2019-01" db="EMBL/GenBank/DDBJ databases">
        <authorList>
            <person name="Chen W.-M."/>
        </authorList>
    </citation>
    <scope>NUCLEOTIDE SEQUENCE [LARGE SCALE GENOMIC DNA]</scope>
    <source>
        <strain evidence="8 9">CCP-7</strain>
    </source>
</reference>
<feature type="transmembrane region" description="Helical" evidence="6">
    <location>
        <begin position="394"/>
        <end position="414"/>
    </location>
</feature>
<dbReference type="GO" id="GO:0016020">
    <property type="term" value="C:membrane"/>
    <property type="evidence" value="ECO:0007669"/>
    <property type="project" value="UniProtKB-SubCell"/>
</dbReference>